<feature type="transmembrane region" description="Helical" evidence="12">
    <location>
        <begin position="154"/>
        <end position="176"/>
    </location>
</feature>
<evidence type="ECO:0000313" key="15">
    <source>
        <dbReference type="Proteomes" id="UP000473525"/>
    </source>
</evidence>
<comment type="caution">
    <text evidence="14">The sequence shown here is derived from an EMBL/GenBank/DDBJ whole genome shotgun (WGS) entry which is preliminary data.</text>
</comment>
<evidence type="ECO:0000256" key="1">
    <source>
        <dbReference type="ARBA" id="ARBA00004648"/>
    </source>
</evidence>
<keyword evidence="5" id="KW-0256">Endoplasmic reticulum</keyword>
<dbReference type="InterPro" id="IPR001733">
    <property type="entry name" value="Peptidase_S26B"/>
</dbReference>
<comment type="subcellular location">
    <subcellularLocation>
        <location evidence="1">Endoplasmic reticulum membrane</location>
        <topology evidence="1">Single-pass type II membrane protein</topology>
    </subcellularLocation>
</comment>
<evidence type="ECO:0000256" key="9">
    <source>
        <dbReference type="ARBA" id="ARBA00033305"/>
    </source>
</evidence>
<name>A0A6L6XMM5_9ACTN</name>
<organism evidence="14 15">
    <name type="scientific">Nocardioides agri</name>
    <dbReference type="NCBI Taxonomy" id="2682843"/>
    <lineage>
        <taxon>Bacteria</taxon>
        <taxon>Bacillati</taxon>
        <taxon>Actinomycetota</taxon>
        <taxon>Actinomycetes</taxon>
        <taxon>Propionibacteriales</taxon>
        <taxon>Nocardioidaceae</taxon>
        <taxon>Nocardioides</taxon>
    </lineage>
</organism>
<evidence type="ECO:0000256" key="4">
    <source>
        <dbReference type="ARBA" id="ARBA00022801"/>
    </source>
</evidence>
<keyword evidence="6" id="KW-0735">Signal-anchor</keyword>
<feature type="transmembrane region" description="Helical" evidence="12">
    <location>
        <begin position="12"/>
        <end position="33"/>
    </location>
</feature>
<dbReference type="EMBL" id="WSEK01000004">
    <property type="protein sequence ID" value="MVQ48541.1"/>
    <property type="molecule type" value="Genomic_DNA"/>
</dbReference>
<evidence type="ECO:0000313" key="14">
    <source>
        <dbReference type="EMBL" id="MVQ48541.1"/>
    </source>
</evidence>
<evidence type="ECO:0000256" key="2">
    <source>
        <dbReference type="ARBA" id="ARBA00022670"/>
    </source>
</evidence>
<keyword evidence="4 14" id="KW-0378">Hydrolase</keyword>
<dbReference type="InterPro" id="IPR036286">
    <property type="entry name" value="LexA/Signal_pep-like_sf"/>
</dbReference>
<protein>
    <recommendedName>
        <fullName evidence="9 11">Signal peptidase I</fullName>
        <ecNumber evidence="11">3.4.21.89</ecNumber>
    </recommendedName>
</protein>
<dbReference type="CDD" id="cd06530">
    <property type="entry name" value="S26_SPase_I"/>
    <property type="match status" value="1"/>
</dbReference>
<dbReference type="InterPro" id="IPR019756">
    <property type="entry name" value="Pept_S26A_signal_pept_1_Ser-AS"/>
</dbReference>
<evidence type="ECO:0000256" key="8">
    <source>
        <dbReference type="ARBA" id="ARBA00023136"/>
    </source>
</evidence>
<dbReference type="GO" id="GO:0004252">
    <property type="term" value="F:serine-type endopeptidase activity"/>
    <property type="evidence" value="ECO:0007669"/>
    <property type="project" value="UniProtKB-UniRule"/>
</dbReference>
<dbReference type="InterPro" id="IPR019533">
    <property type="entry name" value="Peptidase_S26"/>
</dbReference>
<evidence type="ECO:0000256" key="10">
    <source>
        <dbReference type="ARBA" id="ARBA00045533"/>
    </source>
</evidence>
<keyword evidence="15" id="KW-1185">Reference proteome</keyword>
<dbReference type="PANTHER" id="PTHR10806:SF6">
    <property type="entry name" value="SIGNAL PEPTIDASE COMPLEX CATALYTIC SUBUNIT SEC11"/>
    <property type="match status" value="1"/>
</dbReference>
<comment type="function">
    <text evidence="10">Catalytic component of the signal peptidase complex (SPC) which catalyzes the cleavage of N-terminal signal sequences from nascent proteins as they are translocated into the lumen of the endoplasmic reticulum. Specifically cleaves N-terminal signal peptides that contain a hydrophobic alpha-helix (h-region) shorter than 18-20 amino acids.</text>
</comment>
<dbReference type="GO" id="GO:0006465">
    <property type="term" value="P:signal peptide processing"/>
    <property type="evidence" value="ECO:0007669"/>
    <property type="project" value="UniProtKB-UniRule"/>
</dbReference>
<evidence type="ECO:0000256" key="3">
    <source>
        <dbReference type="ARBA" id="ARBA00022692"/>
    </source>
</evidence>
<dbReference type="AlphaFoldDB" id="A0A6L6XMM5"/>
<dbReference type="PROSITE" id="PS00501">
    <property type="entry name" value="SPASE_I_1"/>
    <property type="match status" value="1"/>
</dbReference>
<evidence type="ECO:0000256" key="6">
    <source>
        <dbReference type="ARBA" id="ARBA00022968"/>
    </source>
</evidence>
<dbReference type="Pfam" id="PF10502">
    <property type="entry name" value="Peptidase_S26"/>
    <property type="match status" value="1"/>
</dbReference>
<gene>
    <name evidence="14" type="ORF">GON03_05065</name>
</gene>
<keyword evidence="7 12" id="KW-1133">Transmembrane helix</keyword>
<dbReference type="GO" id="GO:0009003">
    <property type="term" value="F:signal peptidase activity"/>
    <property type="evidence" value="ECO:0007669"/>
    <property type="project" value="UniProtKB-EC"/>
</dbReference>
<dbReference type="GO" id="GO:0016020">
    <property type="term" value="C:membrane"/>
    <property type="evidence" value="ECO:0007669"/>
    <property type="project" value="UniProtKB-UniRule"/>
</dbReference>
<dbReference type="Proteomes" id="UP000473525">
    <property type="component" value="Unassembled WGS sequence"/>
</dbReference>
<keyword evidence="2" id="KW-0645">Protease</keyword>
<keyword evidence="3 12" id="KW-0812">Transmembrane</keyword>
<dbReference type="NCBIfam" id="TIGR02228">
    <property type="entry name" value="sigpep_I_arch"/>
    <property type="match status" value="1"/>
</dbReference>
<proteinExistence type="predicted"/>
<keyword evidence="8 12" id="KW-0472">Membrane</keyword>
<feature type="domain" description="Peptidase S26" evidence="13">
    <location>
        <begin position="22"/>
        <end position="83"/>
    </location>
</feature>
<evidence type="ECO:0000259" key="13">
    <source>
        <dbReference type="Pfam" id="PF10502"/>
    </source>
</evidence>
<evidence type="ECO:0000256" key="5">
    <source>
        <dbReference type="ARBA" id="ARBA00022824"/>
    </source>
</evidence>
<evidence type="ECO:0000256" key="12">
    <source>
        <dbReference type="SAM" id="Phobius"/>
    </source>
</evidence>
<sequence>MNGPAPTRRRRIISRLTTAVMIMAFALATIMVLPTLLGFERYVIVSGSMEPTLPVGSVVYDEVVPVDDLEVGDIITFVPPPEYGISDPVTHRIARIAIADEGTDAAGERIFRTQGDNNPDMDPWLMVLDGPDQGRVAHHIPYVGYVYMALQVGWVQLLVIGIPAVALIVYIVVTLWRVSGDAVREEHARETVETDQKVVP</sequence>
<dbReference type="EC" id="3.4.21.89" evidence="11"/>
<evidence type="ECO:0000256" key="7">
    <source>
        <dbReference type="ARBA" id="ARBA00022989"/>
    </source>
</evidence>
<dbReference type="SUPFAM" id="SSF51306">
    <property type="entry name" value="LexA/Signal peptidase"/>
    <property type="match status" value="1"/>
</dbReference>
<evidence type="ECO:0000256" key="11">
    <source>
        <dbReference type="NCBIfam" id="TIGR02228"/>
    </source>
</evidence>
<reference evidence="14 15" key="1">
    <citation type="submission" date="2019-12" db="EMBL/GenBank/DDBJ databases">
        <authorList>
            <person name="Huq M.A."/>
        </authorList>
    </citation>
    <scope>NUCLEOTIDE SEQUENCE [LARGE SCALE GENOMIC DNA]</scope>
    <source>
        <strain evidence="14 15">MAH-18</strain>
    </source>
</reference>
<accession>A0A6L6XMM5</accession>
<dbReference type="PANTHER" id="PTHR10806">
    <property type="entry name" value="SIGNAL PEPTIDASE COMPLEX CATALYTIC SUBUNIT SEC11"/>
    <property type="match status" value="1"/>
</dbReference>